<evidence type="ECO:0000256" key="4">
    <source>
        <dbReference type="ARBA" id="ARBA00023263"/>
    </source>
</evidence>
<evidence type="ECO:0000313" key="7">
    <source>
        <dbReference type="EMBL" id="TCB85159.1"/>
    </source>
</evidence>
<sequence>MLKKLMTFAGLLGGAALFSGQAIAAADFGPCTPDSTHVYSTNINKTVTDVSKNVKGATFIDFDSWNLGGSYVMSCECPDDPNLIKETLFKTVVPLPFVTTIGDRHYHQINNNIAIASDVLITGGRGEYLNTPFENEGNHSYNRSQCSQNESSKDAVWTSGSKGNISLYILHPFVGENIIPSTKIMELFATKKPGVYGSIPASSVFLSGSIIVPQGCELSGGSTLEIPFGDFKASDFKDRKGQTPQGSSKYTKELQFKCTNISDGVKISLRIEGTPNANDSNAIDMGNPDIGVVIEGKTGNILVPNDASSNQALVVSPLVDDIHRVATTTITAYPISTTGKVPAAGDYEGIATMRIDVE</sequence>
<dbReference type="AlphaFoldDB" id="A0AAE8QVN0"/>
<dbReference type="EMBL" id="SJON01000011">
    <property type="protein sequence ID" value="TCB85159.1"/>
    <property type="molecule type" value="Genomic_DNA"/>
</dbReference>
<dbReference type="SUPFAM" id="SSF49401">
    <property type="entry name" value="Bacterial adhesins"/>
    <property type="match status" value="1"/>
</dbReference>
<dbReference type="InterPro" id="IPR036937">
    <property type="entry name" value="Adhesion_dom_fimbrial_sf"/>
</dbReference>
<gene>
    <name evidence="7" type="primary">lpfD</name>
    <name evidence="7" type="ORF">E0L16_15210</name>
</gene>
<reference evidence="7 8" key="1">
    <citation type="submission" date="2019-02" db="EMBL/GenBank/DDBJ databases">
        <title>The draft genome of Enterobacter spp. strains.</title>
        <authorList>
            <person name="Wang C."/>
            <person name="Feng Y."/>
            <person name="Zong Z."/>
        </authorList>
    </citation>
    <scope>NUCLEOTIDE SEQUENCE [LARGE SCALE GENOMIC DNA]</scope>
    <source>
        <strain evidence="7 8">WCHEQ120003</strain>
    </source>
</reference>
<dbReference type="RefSeq" id="WP_131637267.1">
    <property type="nucleotide sequence ID" value="NZ_SJON01000011.1"/>
</dbReference>
<dbReference type="InterPro" id="IPR000259">
    <property type="entry name" value="Adhesion_dom_fimbrial"/>
</dbReference>
<keyword evidence="4" id="KW-0281">Fimbrium</keyword>
<dbReference type="GO" id="GO:0043709">
    <property type="term" value="P:cell adhesion involved in single-species biofilm formation"/>
    <property type="evidence" value="ECO:0007669"/>
    <property type="project" value="TreeGrafter"/>
</dbReference>
<dbReference type="Gene3D" id="2.60.40.1090">
    <property type="entry name" value="Fimbrial-type adhesion domain"/>
    <property type="match status" value="1"/>
</dbReference>
<accession>A0AAE8QVN0</accession>
<feature type="chain" id="PRO_5042040303" evidence="5">
    <location>
        <begin position="25"/>
        <end position="358"/>
    </location>
</feature>
<comment type="subcellular location">
    <subcellularLocation>
        <location evidence="1">Fimbrium</location>
    </subcellularLocation>
</comment>
<evidence type="ECO:0000256" key="5">
    <source>
        <dbReference type="SAM" id="SignalP"/>
    </source>
</evidence>
<dbReference type="Proteomes" id="UP000291623">
    <property type="component" value="Unassembled WGS sequence"/>
</dbReference>
<evidence type="ECO:0000256" key="3">
    <source>
        <dbReference type="ARBA" id="ARBA00022729"/>
    </source>
</evidence>
<evidence type="ECO:0000256" key="1">
    <source>
        <dbReference type="ARBA" id="ARBA00004561"/>
    </source>
</evidence>
<organism evidence="7 8">
    <name type="scientific">Enterobacter quasihormaechei</name>
    <dbReference type="NCBI Taxonomy" id="2529382"/>
    <lineage>
        <taxon>Bacteria</taxon>
        <taxon>Pseudomonadati</taxon>
        <taxon>Pseudomonadota</taxon>
        <taxon>Gammaproteobacteria</taxon>
        <taxon>Enterobacterales</taxon>
        <taxon>Enterobacteriaceae</taxon>
        <taxon>Enterobacter</taxon>
    </lineage>
</organism>
<protein>
    <submittedName>
        <fullName evidence="7">Long polar fimbrial protein LpfD</fullName>
    </submittedName>
</protein>
<feature type="domain" description="Fimbrial-type adhesion" evidence="6">
    <location>
        <begin position="206"/>
        <end position="357"/>
    </location>
</feature>
<dbReference type="InterPro" id="IPR008966">
    <property type="entry name" value="Adhesion_dom_sf"/>
</dbReference>
<dbReference type="InterPro" id="IPR050263">
    <property type="entry name" value="Bact_Fimbrial_Adh_Pro"/>
</dbReference>
<comment type="caution">
    <text evidence="7">The sequence shown here is derived from an EMBL/GenBank/DDBJ whole genome shotgun (WGS) entry which is preliminary data.</text>
</comment>
<dbReference type="GO" id="GO:0009289">
    <property type="term" value="C:pilus"/>
    <property type="evidence" value="ECO:0007669"/>
    <property type="project" value="UniProtKB-SubCell"/>
</dbReference>
<feature type="signal peptide" evidence="5">
    <location>
        <begin position="1"/>
        <end position="24"/>
    </location>
</feature>
<keyword evidence="3 5" id="KW-0732">Signal</keyword>
<comment type="similarity">
    <text evidence="2">Belongs to the fimbrial protein family.</text>
</comment>
<dbReference type="PANTHER" id="PTHR33420:SF31">
    <property type="entry name" value="TYPE 1 FIMBRIN D-MANNOSE SPECIFIC ADHESIN"/>
    <property type="match status" value="1"/>
</dbReference>
<evidence type="ECO:0000256" key="2">
    <source>
        <dbReference type="ARBA" id="ARBA00006671"/>
    </source>
</evidence>
<dbReference type="Pfam" id="PF00419">
    <property type="entry name" value="Fimbrial"/>
    <property type="match status" value="1"/>
</dbReference>
<dbReference type="PANTHER" id="PTHR33420">
    <property type="entry name" value="FIMBRIAL SUBUNIT ELFA-RELATED"/>
    <property type="match status" value="1"/>
</dbReference>
<proteinExistence type="inferred from homology"/>
<evidence type="ECO:0000313" key="8">
    <source>
        <dbReference type="Proteomes" id="UP000291623"/>
    </source>
</evidence>
<name>A0AAE8QVN0_9ENTR</name>
<dbReference type="NCBIfam" id="NF011753">
    <property type="entry name" value="PRK15206.1"/>
    <property type="match status" value="1"/>
</dbReference>
<dbReference type="GeneID" id="92386131"/>
<evidence type="ECO:0000259" key="6">
    <source>
        <dbReference type="Pfam" id="PF00419"/>
    </source>
</evidence>